<accession>A0A2P8DRR4</accession>
<feature type="transmembrane region" description="Helical" evidence="2">
    <location>
        <begin position="75"/>
        <end position="99"/>
    </location>
</feature>
<dbReference type="EMBL" id="PYGA01000002">
    <property type="protein sequence ID" value="PSK99905.1"/>
    <property type="molecule type" value="Genomic_DNA"/>
</dbReference>
<protein>
    <submittedName>
        <fullName evidence="3">ABC-2 type transport system permease protein</fullName>
    </submittedName>
</protein>
<dbReference type="RefSeq" id="WP_106581303.1">
    <property type="nucleotide sequence ID" value="NZ_PYGA01000002.1"/>
</dbReference>
<sequence>MTTAPAADTAARTPAGHPPPGFGAALRSEWRKFRALPSNRAIIGAALALTVGITVVMTVFGDTAAMAREQNDGRYAVIFFGATLGVWAFSALAANVVAAEYRQGTIAMTFTATPRRWRPVTAKLVVIAAAAFVAGHVVSLVNFAITQAALGAAGESTVSLSDPGMLRAALVYIPLSMVVQSLLTACAAVVLRTAPGAFAFVVLLGALPVVGAQFLGRWWGETIPRHMAGAAAESVAGIAVPGTPGYLPTMAAGLVIVVWLAVFVAIALTVSARRDA</sequence>
<gene>
    <name evidence="3" type="ORF">CLV63_10232</name>
</gene>
<feature type="transmembrane region" description="Helical" evidence="2">
    <location>
        <begin position="165"/>
        <end position="191"/>
    </location>
</feature>
<keyword evidence="2" id="KW-1133">Transmembrane helix</keyword>
<evidence type="ECO:0000256" key="1">
    <source>
        <dbReference type="SAM" id="MobiDB-lite"/>
    </source>
</evidence>
<evidence type="ECO:0000313" key="4">
    <source>
        <dbReference type="Proteomes" id="UP000240542"/>
    </source>
</evidence>
<dbReference type="Proteomes" id="UP000240542">
    <property type="component" value="Unassembled WGS sequence"/>
</dbReference>
<reference evidence="3 4" key="1">
    <citation type="submission" date="2018-03" db="EMBL/GenBank/DDBJ databases">
        <title>Genomic Encyclopedia of Archaeal and Bacterial Type Strains, Phase II (KMG-II): from individual species to whole genera.</title>
        <authorList>
            <person name="Goeker M."/>
        </authorList>
    </citation>
    <scope>NUCLEOTIDE SEQUENCE [LARGE SCALE GENOMIC DNA]</scope>
    <source>
        <strain evidence="3 4">DSM 45312</strain>
    </source>
</reference>
<feature type="transmembrane region" description="Helical" evidence="2">
    <location>
        <begin position="198"/>
        <end position="219"/>
    </location>
</feature>
<dbReference type="OrthoDB" id="3297477at2"/>
<proteinExistence type="predicted"/>
<feature type="transmembrane region" description="Helical" evidence="2">
    <location>
        <begin position="250"/>
        <end position="270"/>
    </location>
</feature>
<keyword evidence="2" id="KW-0472">Membrane</keyword>
<evidence type="ECO:0000313" key="3">
    <source>
        <dbReference type="EMBL" id="PSK99905.1"/>
    </source>
</evidence>
<comment type="caution">
    <text evidence="3">The sequence shown here is derived from an EMBL/GenBank/DDBJ whole genome shotgun (WGS) entry which is preliminary data.</text>
</comment>
<dbReference type="AlphaFoldDB" id="A0A2P8DRR4"/>
<evidence type="ECO:0000256" key="2">
    <source>
        <dbReference type="SAM" id="Phobius"/>
    </source>
</evidence>
<name>A0A2P8DRR4_9ACTN</name>
<feature type="region of interest" description="Disordered" evidence="1">
    <location>
        <begin position="1"/>
        <end position="21"/>
    </location>
</feature>
<feature type="transmembrane region" description="Helical" evidence="2">
    <location>
        <begin position="120"/>
        <end position="145"/>
    </location>
</feature>
<keyword evidence="2" id="KW-0812">Transmembrane</keyword>
<feature type="transmembrane region" description="Helical" evidence="2">
    <location>
        <begin position="41"/>
        <end position="60"/>
    </location>
</feature>
<organism evidence="3 4">
    <name type="scientific">Murinocardiopsis flavida</name>
    <dbReference type="NCBI Taxonomy" id="645275"/>
    <lineage>
        <taxon>Bacteria</taxon>
        <taxon>Bacillati</taxon>
        <taxon>Actinomycetota</taxon>
        <taxon>Actinomycetes</taxon>
        <taxon>Streptosporangiales</taxon>
        <taxon>Nocardiopsidaceae</taxon>
        <taxon>Murinocardiopsis</taxon>
    </lineage>
</organism>
<keyword evidence="4" id="KW-1185">Reference proteome</keyword>
<feature type="compositionally biased region" description="Low complexity" evidence="1">
    <location>
        <begin position="1"/>
        <end position="15"/>
    </location>
</feature>